<dbReference type="EMBL" id="JAARLZ010000013">
    <property type="protein sequence ID" value="NII08535.1"/>
    <property type="molecule type" value="Genomic_DNA"/>
</dbReference>
<proteinExistence type="predicted"/>
<dbReference type="AlphaFoldDB" id="A0A7X5UDK4"/>
<reference evidence="1 2" key="1">
    <citation type="submission" date="2020-03" db="EMBL/GenBank/DDBJ databases">
        <authorList>
            <person name="Lai Q."/>
        </authorList>
    </citation>
    <scope>NUCLEOTIDE SEQUENCE [LARGE SCALE GENOMIC DNA]</scope>
    <source>
        <strain evidence="1 2">CCUG 25036</strain>
    </source>
</reference>
<dbReference type="RefSeq" id="WP_166951530.1">
    <property type="nucleotide sequence ID" value="NZ_CP077072.1"/>
</dbReference>
<accession>A0A7X5UDK4</accession>
<gene>
    <name evidence="1" type="ORF">HBF25_19300</name>
</gene>
<evidence type="ECO:0000313" key="1">
    <source>
        <dbReference type="EMBL" id="NII08535.1"/>
    </source>
</evidence>
<dbReference type="Pfam" id="PF14076">
    <property type="entry name" value="DUF4258"/>
    <property type="match status" value="1"/>
</dbReference>
<protein>
    <submittedName>
        <fullName evidence="1">DUF4258 domain-containing protein</fullName>
    </submittedName>
</protein>
<name>A0A7X5UDK4_9GAMM</name>
<keyword evidence="2" id="KW-1185">Reference proteome</keyword>
<dbReference type="InterPro" id="IPR025354">
    <property type="entry name" value="DUF4258"/>
</dbReference>
<evidence type="ECO:0000313" key="2">
    <source>
        <dbReference type="Proteomes" id="UP000490980"/>
    </source>
</evidence>
<comment type="caution">
    <text evidence="1">The sequence shown here is derived from an EMBL/GenBank/DDBJ whole genome shotgun (WGS) entry which is preliminary data.</text>
</comment>
<dbReference type="Proteomes" id="UP000490980">
    <property type="component" value="Unassembled WGS sequence"/>
</dbReference>
<organism evidence="1 2">
    <name type="scientific">Luteibacter anthropi</name>
    <dbReference type="NCBI Taxonomy" id="564369"/>
    <lineage>
        <taxon>Bacteria</taxon>
        <taxon>Pseudomonadati</taxon>
        <taxon>Pseudomonadota</taxon>
        <taxon>Gammaproteobacteria</taxon>
        <taxon>Lysobacterales</taxon>
        <taxon>Rhodanobacteraceae</taxon>
        <taxon>Luteibacter</taxon>
    </lineage>
</organism>
<sequence length="106" mass="12155">MPKPSVAPFRMSDATALKHLRAIADEPSRVRYTMHARDRMTERSILPEHAYRCLQRGSITESPTLDFHGNWQLRVEHYMAGHTLACAVAIDIRRPQAIVITAFWVN</sequence>